<feature type="coiled-coil region" evidence="1">
    <location>
        <begin position="39"/>
        <end position="66"/>
    </location>
</feature>
<reference evidence="2 3" key="1">
    <citation type="submission" date="2024-05" db="EMBL/GenBank/DDBJ databases">
        <title>A draft genome resource for the thread blight pathogen Marasmius tenuissimus strain MS-2.</title>
        <authorList>
            <person name="Yulfo-Soto G.E."/>
            <person name="Baruah I.K."/>
            <person name="Amoako-Attah I."/>
            <person name="Bukari Y."/>
            <person name="Meinhardt L.W."/>
            <person name="Bailey B.A."/>
            <person name="Cohen S.P."/>
        </authorList>
    </citation>
    <scope>NUCLEOTIDE SEQUENCE [LARGE SCALE GENOMIC DNA]</scope>
    <source>
        <strain evidence="2 3">MS-2</strain>
    </source>
</reference>
<evidence type="ECO:0000313" key="3">
    <source>
        <dbReference type="Proteomes" id="UP001437256"/>
    </source>
</evidence>
<name>A0ABR2ZSX3_9AGAR</name>
<accession>A0ABR2ZSX3</accession>
<evidence type="ECO:0000256" key="1">
    <source>
        <dbReference type="SAM" id="Coils"/>
    </source>
</evidence>
<dbReference type="Gene3D" id="1.20.1280.50">
    <property type="match status" value="1"/>
</dbReference>
<keyword evidence="3" id="KW-1185">Reference proteome</keyword>
<sequence>MEKTLESLLSRFIRPPEQFQQLFRHPILDHNRMELLDYLRDAEQHHKECKAEIKKYNALLLMLESRTEGMEKTIEKYRSLLSPIHRLPSDVLLEIFKPYCRVNNLDGKAMPPTLTLSMVCGRWWEVVLASPSLWTCILISLHYRNDKDERERRERIITNSSDQKQRL</sequence>
<evidence type="ECO:0000313" key="2">
    <source>
        <dbReference type="EMBL" id="KAL0064154.1"/>
    </source>
</evidence>
<comment type="caution">
    <text evidence="2">The sequence shown here is derived from an EMBL/GenBank/DDBJ whole genome shotgun (WGS) entry which is preliminary data.</text>
</comment>
<gene>
    <name evidence="2" type="ORF">AAF712_008876</name>
</gene>
<evidence type="ECO:0008006" key="4">
    <source>
        <dbReference type="Google" id="ProtNLM"/>
    </source>
</evidence>
<dbReference type="Proteomes" id="UP001437256">
    <property type="component" value="Unassembled WGS sequence"/>
</dbReference>
<proteinExistence type="predicted"/>
<dbReference type="EMBL" id="JBBXMP010000066">
    <property type="protein sequence ID" value="KAL0064154.1"/>
    <property type="molecule type" value="Genomic_DNA"/>
</dbReference>
<protein>
    <recommendedName>
        <fullName evidence="4">F-box domain-containing protein</fullName>
    </recommendedName>
</protein>
<organism evidence="2 3">
    <name type="scientific">Marasmius tenuissimus</name>
    <dbReference type="NCBI Taxonomy" id="585030"/>
    <lineage>
        <taxon>Eukaryota</taxon>
        <taxon>Fungi</taxon>
        <taxon>Dikarya</taxon>
        <taxon>Basidiomycota</taxon>
        <taxon>Agaricomycotina</taxon>
        <taxon>Agaricomycetes</taxon>
        <taxon>Agaricomycetidae</taxon>
        <taxon>Agaricales</taxon>
        <taxon>Marasmiineae</taxon>
        <taxon>Marasmiaceae</taxon>
        <taxon>Marasmius</taxon>
    </lineage>
</organism>
<keyword evidence="1" id="KW-0175">Coiled coil</keyword>